<reference evidence="9" key="1">
    <citation type="submission" date="2014-03" db="EMBL/GenBank/DDBJ databases">
        <authorList>
            <person name="Aksoy S."/>
            <person name="Warren W."/>
            <person name="Wilson R.K."/>
        </authorList>
    </citation>
    <scope>NUCLEOTIDE SEQUENCE [LARGE SCALE GENOMIC DNA]</scope>
    <source>
        <strain evidence="9">IAEA</strain>
    </source>
</reference>
<dbReference type="GO" id="GO:0000981">
    <property type="term" value="F:DNA-binding transcription factor activity, RNA polymerase II-specific"/>
    <property type="evidence" value="ECO:0007669"/>
    <property type="project" value="TreeGrafter"/>
</dbReference>
<keyword evidence="6" id="KW-0175">Coiled coil</keyword>
<feature type="domain" description="DM" evidence="7">
    <location>
        <begin position="123"/>
        <end position="170"/>
    </location>
</feature>
<evidence type="ECO:0000256" key="3">
    <source>
        <dbReference type="ARBA" id="ARBA00023125"/>
    </source>
</evidence>
<dbReference type="PANTHER" id="PTHR12322:SF53">
    <property type="entry name" value="DOUBLESEX-MAB RELATED 11E"/>
    <property type="match status" value="1"/>
</dbReference>
<protein>
    <recommendedName>
        <fullName evidence="7">DM domain-containing protein</fullName>
    </recommendedName>
</protein>
<dbReference type="GO" id="GO:0000978">
    <property type="term" value="F:RNA polymerase II cis-regulatory region sequence-specific DNA binding"/>
    <property type="evidence" value="ECO:0007669"/>
    <property type="project" value="TreeGrafter"/>
</dbReference>
<dbReference type="SMART" id="SM00301">
    <property type="entry name" value="DM"/>
    <property type="match status" value="1"/>
</dbReference>
<dbReference type="AlphaFoldDB" id="A0A1A9ZC39"/>
<evidence type="ECO:0000256" key="6">
    <source>
        <dbReference type="SAM" id="Coils"/>
    </source>
</evidence>
<dbReference type="GO" id="GO:0007548">
    <property type="term" value="P:sex differentiation"/>
    <property type="evidence" value="ECO:0007669"/>
    <property type="project" value="TreeGrafter"/>
</dbReference>
<evidence type="ECO:0000256" key="2">
    <source>
        <dbReference type="ARBA" id="ARBA00022833"/>
    </source>
</evidence>
<comment type="subcellular location">
    <subcellularLocation>
        <location evidence="5">Nucleus</location>
    </subcellularLocation>
</comment>
<dbReference type="InterPro" id="IPR036407">
    <property type="entry name" value="DM_DNA-bd_sf"/>
</dbReference>
<dbReference type="GO" id="GO:0046872">
    <property type="term" value="F:metal ion binding"/>
    <property type="evidence" value="ECO:0007669"/>
    <property type="project" value="UniProtKB-KW"/>
</dbReference>
<name>A0A1A9ZC39_GLOPL</name>
<organism evidence="8 9">
    <name type="scientific">Glossina pallidipes</name>
    <name type="common">Tsetse fly</name>
    <dbReference type="NCBI Taxonomy" id="7398"/>
    <lineage>
        <taxon>Eukaryota</taxon>
        <taxon>Metazoa</taxon>
        <taxon>Ecdysozoa</taxon>
        <taxon>Arthropoda</taxon>
        <taxon>Hexapoda</taxon>
        <taxon>Insecta</taxon>
        <taxon>Pterygota</taxon>
        <taxon>Neoptera</taxon>
        <taxon>Endopterygota</taxon>
        <taxon>Diptera</taxon>
        <taxon>Brachycera</taxon>
        <taxon>Muscomorpha</taxon>
        <taxon>Hippoboscoidea</taxon>
        <taxon>Glossinidae</taxon>
        <taxon>Glossina</taxon>
    </lineage>
</organism>
<keyword evidence="4 5" id="KW-0539">Nucleus</keyword>
<keyword evidence="9" id="KW-1185">Reference proteome</keyword>
<evidence type="ECO:0000259" key="7">
    <source>
        <dbReference type="PROSITE" id="PS50809"/>
    </source>
</evidence>
<evidence type="ECO:0000313" key="9">
    <source>
        <dbReference type="Proteomes" id="UP000092445"/>
    </source>
</evidence>
<feature type="coiled-coil region" evidence="6">
    <location>
        <begin position="194"/>
        <end position="221"/>
    </location>
</feature>
<evidence type="ECO:0000256" key="4">
    <source>
        <dbReference type="ARBA" id="ARBA00023242"/>
    </source>
</evidence>
<keyword evidence="2 5" id="KW-0862">Zinc</keyword>
<dbReference type="FunFam" id="4.10.1040.10:FF:000001">
    <property type="entry name" value="doublesex- and mab-3-related transcription factor 1"/>
    <property type="match status" value="1"/>
</dbReference>
<dbReference type="EnsemblMetazoa" id="GPAI010159-RA">
    <property type="protein sequence ID" value="GPAI010159-PA"/>
    <property type="gene ID" value="GPAI010159"/>
</dbReference>
<evidence type="ECO:0000313" key="8">
    <source>
        <dbReference type="EnsemblMetazoa" id="GPAI010159-PA"/>
    </source>
</evidence>
<dbReference type="GO" id="GO:0005634">
    <property type="term" value="C:nucleus"/>
    <property type="evidence" value="ECO:0007669"/>
    <property type="project" value="UniProtKB-SubCell"/>
</dbReference>
<proteinExistence type="predicted"/>
<dbReference type="PROSITE" id="PS50809">
    <property type="entry name" value="DM_2"/>
    <property type="match status" value="1"/>
</dbReference>
<evidence type="ECO:0000256" key="1">
    <source>
        <dbReference type="ARBA" id="ARBA00022723"/>
    </source>
</evidence>
<accession>A0A1A9ZC39</accession>
<dbReference type="PROSITE" id="PS40000">
    <property type="entry name" value="DM_1"/>
    <property type="match status" value="1"/>
</dbReference>
<dbReference type="SUPFAM" id="SSF82927">
    <property type="entry name" value="Cysteine-rich DNA binding domain, (DM domain)"/>
    <property type="match status" value="1"/>
</dbReference>
<dbReference type="Pfam" id="PF00751">
    <property type="entry name" value="DM"/>
    <property type="match status" value="1"/>
</dbReference>
<dbReference type="Gene3D" id="4.10.1040.10">
    <property type="entry name" value="DM DNA-binding domain"/>
    <property type="match status" value="1"/>
</dbReference>
<sequence length="357" mass="40674">MTCTIRKALRIRSLCNRRDTTSLRHHALPTYFQVRNSTTSLLDYFLICCQPTLSTTTHFQCPFLLPLIVILSDYIEYRDYSLVDIDKLIKMLPNRIEKLEISSHKSLIGSKQVLVRNLRTPKCARCRNHGVISSVKGHKKLCHWRECTCANCQLVVDRQRVMAAQVALRRQQSIEETYEAFSDDSNSVSSVSPMKALQRIQQDLNAQKNIYKQRLRRLQQSTLYAAAVTKKNQEHFPSWTTPLVERIRKRRAFADPELNQVSDATLLSAAAIADHISNSMTSAYVLMNSRTYMKPSQTAHTCYTSSTDPKSITLRNANLFPVQIETIATQPPTQDQIKAIAKKPKLNFSIEAIIGNS</sequence>
<dbReference type="InterPro" id="IPR026607">
    <property type="entry name" value="DMRT"/>
</dbReference>
<dbReference type="PANTHER" id="PTHR12322">
    <property type="entry name" value="DOUBLESEX AND MAB-3 RELATED TRANSCRIPTION FACTOR DMRT"/>
    <property type="match status" value="1"/>
</dbReference>
<keyword evidence="1 5" id="KW-0479">Metal-binding</keyword>
<dbReference type="VEuPathDB" id="VectorBase:GPAI010159"/>
<dbReference type="STRING" id="7398.A0A1A9ZC39"/>
<dbReference type="Proteomes" id="UP000092445">
    <property type="component" value="Unassembled WGS sequence"/>
</dbReference>
<evidence type="ECO:0000256" key="5">
    <source>
        <dbReference type="PROSITE-ProRule" id="PRU00070"/>
    </source>
</evidence>
<keyword evidence="3 5" id="KW-0238">DNA-binding</keyword>
<dbReference type="InterPro" id="IPR001275">
    <property type="entry name" value="DM_DNA-bd"/>
</dbReference>
<reference evidence="8" key="2">
    <citation type="submission" date="2020-05" db="UniProtKB">
        <authorList>
            <consortium name="EnsemblMetazoa"/>
        </authorList>
    </citation>
    <scope>IDENTIFICATION</scope>
    <source>
        <strain evidence="8">IAEA</strain>
    </source>
</reference>
<feature type="DNA-binding region" description="DM" evidence="5">
    <location>
        <begin position="123"/>
        <end position="170"/>
    </location>
</feature>